<dbReference type="KEGG" id="gbr:Gbro_1073"/>
<keyword evidence="6 8" id="KW-0443">Lipid metabolism</keyword>
<name>D0L4F8_GORB4</name>
<sequence>MSITIGCDLVALSEIEESVAAFGDRFLHRVFTASELVACGGALRTPRLAARFAAKEATIKALGLVDVATPPRDIEVLTGRGGPPELRLHGAIARLGAHRGWRDATVSLSHSHCHAIAVVAAEVD</sequence>
<evidence type="ECO:0000256" key="1">
    <source>
        <dbReference type="ARBA" id="ARBA00022516"/>
    </source>
</evidence>
<dbReference type="OrthoDB" id="517356at2"/>
<dbReference type="InterPro" id="IPR002582">
    <property type="entry name" value="ACPS"/>
</dbReference>
<feature type="domain" description="4'-phosphopantetheinyl transferase" evidence="9">
    <location>
        <begin position="5"/>
        <end position="99"/>
    </location>
</feature>
<evidence type="ECO:0000313" key="11">
    <source>
        <dbReference type="Proteomes" id="UP000001219"/>
    </source>
</evidence>
<evidence type="ECO:0000256" key="8">
    <source>
        <dbReference type="HAMAP-Rule" id="MF_00101"/>
    </source>
</evidence>
<comment type="similarity">
    <text evidence="8">Belongs to the P-Pant transferase superfamily. AcpS family.</text>
</comment>
<keyword evidence="5 8" id="KW-0460">Magnesium</keyword>
<protein>
    <recommendedName>
        <fullName evidence="8">Holo-[acyl-carrier-protein] synthase</fullName>
        <shortName evidence="8">Holo-ACP synthase</shortName>
        <ecNumber evidence="8">2.7.8.7</ecNumber>
    </recommendedName>
    <alternativeName>
        <fullName evidence="8">4'-phosphopantetheinyl transferase AcpS</fullName>
    </alternativeName>
</protein>
<keyword evidence="11" id="KW-1185">Reference proteome</keyword>
<evidence type="ECO:0000313" key="10">
    <source>
        <dbReference type="EMBL" id="ACY20382.1"/>
    </source>
</evidence>
<dbReference type="STRING" id="526226.Gbro_1073"/>
<keyword evidence="4 8" id="KW-0276">Fatty acid metabolism</keyword>
<dbReference type="AlphaFoldDB" id="D0L4F8"/>
<dbReference type="GO" id="GO:0000287">
    <property type="term" value="F:magnesium ion binding"/>
    <property type="evidence" value="ECO:0007669"/>
    <property type="project" value="UniProtKB-UniRule"/>
</dbReference>
<comment type="function">
    <text evidence="8">Transfers the 4'-phosphopantetheine moiety from coenzyme A to a Ser of acyl-carrier-protein.</text>
</comment>
<comment type="catalytic activity">
    <reaction evidence="8">
        <text>apo-[ACP] + CoA = holo-[ACP] + adenosine 3',5'-bisphosphate + H(+)</text>
        <dbReference type="Rhea" id="RHEA:12068"/>
        <dbReference type="Rhea" id="RHEA-COMP:9685"/>
        <dbReference type="Rhea" id="RHEA-COMP:9690"/>
        <dbReference type="ChEBI" id="CHEBI:15378"/>
        <dbReference type="ChEBI" id="CHEBI:29999"/>
        <dbReference type="ChEBI" id="CHEBI:57287"/>
        <dbReference type="ChEBI" id="CHEBI:58343"/>
        <dbReference type="ChEBI" id="CHEBI:64479"/>
        <dbReference type="EC" id="2.7.8.7"/>
    </reaction>
</comment>
<evidence type="ECO:0000256" key="5">
    <source>
        <dbReference type="ARBA" id="ARBA00022842"/>
    </source>
</evidence>
<dbReference type="InterPro" id="IPR037143">
    <property type="entry name" value="4-PPantetheinyl_Trfase_dom_sf"/>
</dbReference>
<keyword evidence="3 8" id="KW-0479">Metal-binding</keyword>
<accession>D0L4F8</accession>
<dbReference type="EC" id="2.7.8.7" evidence="8"/>
<evidence type="ECO:0000259" key="9">
    <source>
        <dbReference type="Pfam" id="PF01648"/>
    </source>
</evidence>
<dbReference type="NCBIfam" id="TIGR00556">
    <property type="entry name" value="pantethn_trn"/>
    <property type="match status" value="1"/>
</dbReference>
<comment type="subcellular location">
    <subcellularLocation>
        <location evidence="8">Cytoplasm</location>
    </subcellularLocation>
</comment>
<dbReference type="Gene3D" id="3.90.470.20">
    <property type="entry name" value="4'-phosphopantetheinyl transferase domain"/>
    <property type="match status" value="1"/>
</dbReference>
<dbReference type="RefSeq" id="WP_012832960.1">
    <property type="nucleotide sequence ID" value="NC_013441.1"/>
</dbReference>
<dbReference type="EMBL" id="CP001802">
    <property type="protein sequence ID" value="ACY20382.1"/>
    <property type="molecule type" value="Genomic_DNA"/>
</dbReference>
<gene>
    <name evidence="8" type="primary">acpS</name>
    <name evidence="10" type="ordered locus">Gbro_1073</name>
</gene>
<feature type="binding site" evidence="8">
    <location>
        <position position="56"/>
    </location>
    <ligand>
        <name>Mg(2+)</name>
        <dbReference type="ChEBI" id="CHEBI:18420"/>
    </ligand>
</feature>
<comment type="cofactor">
    <cofactor evidence="8">
        <name>Mg(2+)</name>
        <dbReference type="ChEBI" id="CHEBI:18420"/>
    </cofactor>
</comment>
<dbReference type="GO" id="GO:0008897">
    <property type="term" value="F:holo-[acyl-carrier-protein] synthase activity"/>
    <property type="evidence" value="ECO:0007669"/>
    <property type="project" value="UniProtKB-UniRule"/>
</dbReference>
<organism evidence="10 11">
    <name type="scientific">Gordonia bronchialis (strain ATCC 25592 / DSM 43247 / BCRC 13721 / JCM 3198 / KCTC 3076 / NBRC 16047 / NCTC 10667)</name>
    <name type="common">Rhodococcus bronchialis</name>
    <dbReference type="NCBI Taxonomy" id="526226"/>
    <lineage>
        <taxon>Bacteria</taxon>
        <taxon>Bacillati</taxon>
        <taxon>Actinomycetota</taxon>
        <taxon>Actinomycetes</taxon>
        <taxon>Mycobacteriales</taxon>
        <taxon>Gordoniaceae</taxon>
        <taxon>Gordonia</taxon>
    </lineage>
</organism>
<dbReference type="SUPFAM" id="SSF56214">
    <property type="entry name" value="4'-phosphopantetheinyl transferase"/>
    <property type="match status" value="1"/>
</dbReference>
<reference evidence="10 11" key="2">
    <citation type="journal article" date="2010" name="Stand. Genomic Sci.">
        <title>Complete genome sequence of Gordonia bronchialis type strain (3410).</title>
        <authorList>
            <person name="Ivanova N."/>
            <person name="Sikorski J."/>
            <person name="Jando M."/>
            <person name="Lapidus A."/>
            <person name="Nolan M."/>
            <person name="Lucas S."/>
            <person name="Del Rio T.G."/>
            <person name="Tice H."/>
            <person name="Copeland A."/>
            <person name="Cheng J.F."/>
            <person name="Chen F."/>
            <person name="Bruce D."/>
            <person name="Goodwin L."/>
            <person name="Pitluck S."/>
            <person name="Mavromatis K."/>
            <person name="Ovchinnikova G."/>
            <person name="Pati A."/>
            <person name="Chen A."/>
            <person name="Palaniappan K."/>
            <person name="Land M."/>
            <person name="Hauser L."/>
            <person name="Chang Y.J."/>
            <person name="Jeffries C.D."/>
            <person name="Chain P."/>
            <person name="Saunders E."/>
            <person name="Han C."/>
            <person name="Detter J.C."/>
            <person name="Brettin T."/>
            <person name="Rohde M."/>
            <person name="Goker M."/>
            <person name="Bristow J."/>
            <person name="Eisen J.A."/>
            <person name="Markowitz V."/>
            <person name="Hugenholtz P."/>
            <person name="Klenk H.P."/>
            <person name="Kyrpides N.C."/>
        </authorList>
    </citation>
    <scope>NUCLEOTIDE SEQUENCE [LARGE SCALE GENOMIC DNA]</scope>
    <source>
        <strain evidence="11">ATCC 25592 / DSM 43247 / BCRC 13721 / JCM 3198 / KCTC 3076 / NBRC 16047 / NCTC 10667</strain>
    </source>
</reference>
<dbReference type="InterPro" id="IPR004568">
    <property type="entry name" value="Ppantetheine-prot_Trfase_dom"/>
</dbReference>
<dbReference type="eggNOG" id="COG0736">
    <property type="taxonomic scope" value="Bacteria"/>
</dbReference>
<dbReference type="HAMAP" id="MF_00101">
    <property type="entry name" value="AcpS"/>
    <property type="match status" value="1"/>
</dbReference>
<evidence type="ECO:0000256" key="7">
    <source>
        <dbReference type="ARBA" id="ARBA00023160"/>
    </source>
</evidence>
<evidence type="ECO:0000256" key="6">
    <source>
        <dbReference type="ARBA" id="ARBA00023098"/>
    </source>
</evidence>
<keyword evidence="7 8" id="KW-0275">Fatty acid biosynthesis</keyword>
<proteinExistence type="inferred from homology"/>
<dbReference type="InterPro" id="IPR008278">
    <property type="entry name" value="4-PPantetheinyl_Trfase_dom"/>
</dbReference>
<keyword evidence="2 8" id="KW-0808">Transferase</keyword>
<evidence type="ECO:0000256" key="4">
    <source>
        <dbReference type="ARBA" id="ARBA00022832"/>
    </source>
</evidence>
<evidence type="ECO:0000256" key="2">
    <source>
        <dbReference type="ARBA" id="ARBA00022679"/>
    </source>
</evidence>
<dbReference type="GO" id="GO:0006633">
    <property type="term" value="P:fatty acid biosynthetic process"/>
    <property type="evidence" value="ECO:0007669"/>
    <property type="project" value="UniProtKB-UniRule"/>
</dbReference>
<dbReference type="GO" id="GO:0005737">
    <property type="term" value="C:cytoplasm"/>
    <property type="evidence" value="ECO:0007669"/>
    <property type="project" value="UniProtKB-SubCell"/>
</dbReference>
<keyword evidence="1 8" id="KW-0444">Lipid biosynthesis</keyword>
<dbReference type="Pfam" id="PF01648">
    <property type="entry name" value="ACPS"/>
    <property type="match status" value="1"/>
</dbReference>
<evidence type="ECO:0000256" key="3">
    <source>
        <dbReference type="ARBA" id="ARBA00022723"/>
    </source>
</evidence>
<dbReference type="Proteomes" id="UP000001219">
    <property type="component" value="Chromosome"/>
</dbReference>
<keyword evidence="8" id="KW-0963">Cytoplasm</keyword>
<dbReference type="HOGENOM" id="CLU_089696_0_1_11"/>
<reference evidence="11" key="1">
    <citation type="submission" date="2009-10" db="EMBL/GenBank/DDBJ databases">
        <title>The complete chromosome of Gordonia bronchialis DSM 43247.</title>
        <authorList>
            <consortium name="US DOE Joint Genome Institute (JGI-PGF)"/>
            <person name="Lucas S."/>
            <person name="Copeland A."/>
            <person name="Lapidus A."/>
            <person name="Glavina del Rio T."/>
            <person name="Dalin E."/>
            <person name="Tice H."/>
            <person name="Bruce D."/>
            <person name="Goodwin L."/>
            <person name="Pitluck S."/>
            <person name="Kyrpides N."/>
            <person name="Mavromatis K."/>
            <person name="Ivanova N."/>
            <person name="Ovchinnikova G."/>
            <person name="Saunders E."/>
            <person name="Brettin T."/>
            <person name="Detter J.C."/>
            <person name="Han C."/>
            <person name="Larimer F."/>
            <person name="Land M."/>
            <person name="Hauser L."/>
            <person name="Markowitz V."/>
            <person name="Cheng J.-F."/>
            <person name="Hugenholtz P."/>
            <person name="Woyke T."/>
            <person name="Wu D."/>
            <person name="Jando M."/>
            <person name="Schneider S."/>
            <person name="Goeker M."/>
            <person name="Klenk H.-P."/>
            <person name="Eisen J.A."/>
        </authorList>
    </citation>
    <scope>NUCLEOTIDE SEQUENCE [LARGE SCALE GENOMIC DNA]</scope>
    <source>
        <strain evidence="11">ATCC 25592 / DSM 43247 / BCRC 13721 / JCM 3198 / KCTC 3076 / NBRC 16047 / NCTC 10667</strain>
    </source>
</reference>
<feature type="binding site" evidence="8">
    <location>
        <position position="8"/>
    </location>
    <ligand>
        <name>Mg(2+)</name>
        <dbReference type="ChEBI" id="CHEBI:18420"/>
    </ligand>
</feature>